<gene>
    <name evidence="1" type="ORF">LS72_009580</name>
</gene>
<organism evidence="1 2">
    <name type="scientific">Helicobacter apodemus</name>
    <dbReference type="NCBI Taxonomy" id="135569"/>
    <lineage>
        <taxon>Bacteria</taxon>
        <taxon>Pseudomonadati</taxon>
        <taxon>Campylobacterota</taxon>
        <taxon>Epsilonproteobacteria</taxon>
        <taxon>Campylobacterales</taxon>
        <taxon>Helicobacteraceae</taxon>
        <taxon>Helicobacter</taxon>
    </lineage>
</organism>
<name>A0A4U8UDE2_9HELI</name>
<protein>
    <submittedName>
        <fullName evidence="1">Uncharacterized protein</fullName>
    </submittedName>
</protein>
<accession>A0A4U8UDE2</accession>
<evidence type="ECO:0000313" key="1">
    <source>
        <dbReference type="EMBL" id="TLE13752.1"/>
    </source>
</evidence>
<evidence type="ECO:0000313" key="2">
    <source>
        <dbReference type="Proteomes" id="UP000029920"/>
    </source>
</evidence>
<dbReference type="AlphaFoldDB" id="A0A4U8UDE2"/>
<comment type="caution">
    <text evidence="1">The sequence shown here is derived from an EMBL/GenBank/DDBJ whole genome shotgun (WGS) entry which is preliminary data.</text>
</comment>
<reference evidence="1 2" key="1">
    <citation type="journal article" date="2014" name="Genome Announc.">
        <title>Draft genome sequences of eight enterohepatic helicobacter species isolated from both laboratory and wild rodents.</title>
        <authorList>
            <person name="Sheh A."/>
            <person name="Shen Z."/>
            <person name="Fox J.G."/>
        </authorList>
    </citation>
    <scope>NUCLEOTIDE SEQUENCE [LARGE SCALE GENOMIC DNA]</scope>
    <source>
        <strain evidence="1 2">MIT-03-7007</strain>
    </source>
</reference>
<proteinExistence type="predicted"/>
<sequence>MHYKKTKTPKIHSGSFYLTEQTLQVLNFIAELENISRSLIIENALISAFKGFKNGEKKKKKIYPKAKHNQKNRKNKQTKKYIQKCLFA</sequence>
<keyword evidence="2" id="KW-1185">Reference proteome</keyword>
<dbReference type="Proteomes" id="UP000029920">
    <property type="component" value="Unassembled WGS sequence"/>
</dbReference>
<dbReference type="EMBL" id="JRPC02000032">
    <property type="protein sequence ID" value="TLE13752.1"/>
    <property type="molecule type" value="Genomic_DNA"/>
</dbReference>
<dbReference type="RefSeq" id="WP_034554551.1">
    <property type="nucleotide sequence ID" value="NZ_JRPC02000032.1"/>
</dbReference>